<name>A0A5N6AGF2_9ACTN</name>
<comment type="similarity">
    <text evidence="2">Belongs to the methyltransferase superfamily. L-isoaspartyl/D-aspartyl protein methyltransferase family.</text>
</comment>
<dbReference type="PANTHER" id="PTHR11579">
    <property type="entry name" value="PROTEIN-L-ISOASPARTATE O-METHYLTRANSFERASE"/>
    <property type="match status" value="1"/>
</dbReference>
<keyword evidence="6 12" id="KW-0489">Methyltransferase</keyword>
<dbReference type="InterPro" id="IPR000682">
    <property type="entry name" value="PCMT"/>
</dbReference>
<protein>
    <recommendedName>
        <fullName evidence="4">Protein-L-isoaspartate O-methyltransferase</fullName>
        <ecNumber evidence="3">2.1.1.77</ecNumber>
    </recommendedName>
    <alternativeName>
        <fullName evidence="11">L-isoaspartyl protein carboxyl methyltransferase</fullName>
    </alternativeName>
    <alternativeName>
        <fullName evidence="9">Protein L-isoaspartyl methyltransferase</fullName>
    </alternativeName>
    <alternativeName>
        <fullName evidence="10">Protein-beta-aspartate methyltransferase</fullName>
    </alternativeName>
</protein>
<dbReference type="AlphaFoldDB" id="A0A5N6AGF2"/>
<dbReference type="GO" id="GO:0004719">
    <property type="term" value="F:protein-L-isoaspartate (D-aspartate) O-methyltransferase activity"/>
    <property type="evidence" value="ECO:0007669"/>
    <property type="project" value="UniProtKB-EC"/>
</dbReference>
<evidence type="ECO:0000313" key="12">
    <source>
        <dbReference type="EMBL" id="KAB8167143.1"/>
    </source>
</evidence>
<dbReference type="CDD" id="cd02440">
    <property type="entry name" value="AdoMet_MTases"/>
    <property type="match status" value="1"/>
</dbReference>
<dbReference type="NCBIfam" id="TIGR04364">
    <property type="entry name" value="methyltran_FxLD"/>
    <property type="match status" value="1"/>
</dbReference>
<keyword evidence="13" id="KW-1185">Reference proteome</keyword>
<proteinExistence type="inferred from homology"/>
<dbReference type="Proteomes" id="UP000314251">
    <property type="component" value="Unassembled WGS sequence"/>
</dbReference>
<evidence type="ECO:0000256" key="2">
    <source>
        <dbReference type="ARBA" id="ARBA00005369"/>
    </source>
</evidence>
<evidence type="ECO:0000256" key="3">
    <source>
        <dbReference type="ARBA" id="ARBA00011890"/>
    </source>
</evidence>
<dbReference type="EMBL" id="VDLY02000005">
    <property type="protein sequence ID" value="KAB8167143.1"/>
    <property type="molecule type" value="Genomic_DNA"/>
</dbReference>
<dbReference type="Gene3D" id="3.40.50.150">
    <property type="entry name" value="Vaccinia Virus protein VP39"/>
    <property type="match status" value="1"/>
</dbReference>
<dbReference type="GO" id="GO:0005737">
    <property type="term" value="C:cytoplasm"/>
    <property type="evidence" value="ECO:0007669"/>
    <property type="project" value="UniProtKB-SubCell"/>
</dbReference>
<keyword evidence="5" id="KW-0963">Cytoplasm</keyword>
<dbReference type="InterPro" id="IPR027573">
    <property type="entry name" value="Methyltran_FxLD"/>
</dbReference>
<organism evidence="12 13">
    <name type="scientific">Streptomyces mimosae</name>
    <dbReference type="NCBI Taxonomy" id="2586635"/>
    <lineage>
        <taxon>Bacteria</taxon>
        <taxon>Bacillati</taxon>
        <taxon>Actinomycetota</taxon>
        <taxon>Actinomycetes</taxon>
        <taxon>Kitasatosporales</taxon>
        <taxon>Streptomycetaceae</taxon>
        <taxon>Streptomyces</taxon>
    </lineage>
</organism>
<reference evidence="12" key="1">
    <citation type="submission" date="2019-10" db="EMBL/GenBank/DDBJ databases">
        <title>Nonomuraea sp. nov., isolated from Phyllanthus amarus.</title>
        <authorList>
            <person name="Klykleung N."/>
            <person name="Tanasupawat S."/>
        </authorList>
    </citation>
    <scope>NUCLEOTIDE SEQUENCE [LARGE SCALE GENOMIC DNA]</scope>
    <source>
        <strain evidence="12">3MP-10</strain>
    </source>
</reference>
<evidence type="ECO:0000256" key="4">
    <source>
        <dbReference type="ARBA" id="ARBA00013346"/>
    </source>
</evidence>
<evidence type="ECO:0000256" key="9">
    <source>
        <dbReference type="ARBA" id="ARBA00030757"/>
    </source>
</evidence>
<comment type="caution">
    <text evidence="12">The sequence shown here is derived from an EMBL/GenBank/DDBJ whole genome shotgun (WGS) entry which is preliminary data.</text>
</comment>
<evidence type="ECO:0000256" key="6">
    <source>
        <dbReference type="ARBA" id="ARBA00022603"/>
    </source>
</evidence>
<comment type="subcellular location">
    <subcellularLocation>
        <location evidence="1">Cytoplasm</location>
    </subcellularLocation>
</comment>
<keyword evidence="8" id="KW-0949">S-adenosyl-L-methionine</keyword>
<gene>
    <name evidence="12" type="primary">fxlM</name>
    <name evidence="12" type="ORF">FH607_009625</name>
</gene>
<evidence type="ECO:0000256" key="11">
    <source>
        <dbReference type="ARBA" id="ARBA00031350"/>
    </source>
</evidence>
<evidence type="ECO:0000256" key="7">
    <source>
        <dbReference type="ARBA" id="ARBA00022679"/>
    </source>
</evidence>
<dbReference type="Pfam" id="PF01135">
    <property type="entry name" value="PCMT"/>
    <property type="match status" value="1"/>
</dbReference>
<dbReference type="GO" id="GO:0032259">
    <property type="term" value="P:methylation"/>
    <property type="evidence" value="ECO:0007669"/>
    <property type="project" value="UniProtKB-KW"/>
</dbReference>
<evidence type="ECO:0000313" key="13">
    <source>
        <dbReference type="Proteomes" id="UP000314251"/>
    </source>
</evidence>
<keyword evidence="7" id="KW-0808">Transferase</keyword>
<dbReference type="PANTHER" id="PTHR11579:SF0">
    <property type="entry name" value="PROTEIN-L-ISOASPARTATE(D-ASPARTATE) O-METHYLTRANSFERASE"/>
    <property type="match status" value="1"/>
</dbReference>
<accession>A0A5N6AGF2</accession>
<sequence>MIVSGGRGPIASGVMNHDTLAPPAASAAVLRDALVDQLTTVRTPAVEAAMRAVPRHLFVPGASLADAYINAPVHIKHQADGTSISCASQPSVVAQMLEQLQARPADRVLELGAGSGYNAALLATLVGDDGHVTTVEMDGDLVTGARAHLAAAGIRNVEVVPGDGAFGHASGAPYDRIVATVGAHGVPRAWLDQLAPGGRLLVPLRLAGSVCRSVAFERSERSEQSEGAGGAEGRWRSVGSAMNTFVPLRGETAGDPRRVVPLTADGSVRLPVGAGQPVDAEALSDVLAAPRTVAWTGVCYRAMESPEWMELWLACALPSGLNRMLFPLAAKGGLLADDPYPSSSAAFDGGALAYLARRLSERTTEDGGKLWEFGVVGHGPGAESLVDRVVEAMRAWDRDWRGREAGFELLPLDAAAPEPGPGRFVLDTPLNRMVVDWS</sequence>
<evidence type="ECO:0000256" key="5">
    <source>
        <dbReference type="ARBA" id="ARBA00022490"/>
    </source>
</evidence>
<evidence type="ECO:0000256" key="8">
    <source>
        <dbReference type="ARBA" id="ARBA00022691"/>
    </source>
</evidence>
<dbReference type="InterPro" id="IPR029063">
    <property type="entry name" value="SAM-dependent_MTases_sf"/>
</dbReference>
<dbReference type="SUPFAM" id="SSF53335">
    <property type="entry name" value="S-adenosyl-L-methionine-dependent methyltransferases"/>
    <property type="match status" value="1"/>
</dbReference>
<dbReference type="EC" id="2.1.1.77" evidence="3"/>
<evidence type="ECO:0000256" key="1">
    <source>
        <dbReference type="ARBA" id="ARBA00004496"/>
    </source>
</evidence>
<evidence type="ECO:0000256" key="10">
    <source>
        <dbReference type="ARBA" id="ARBA00031323"/>
    </source>
</evidence>
<dbReference type="OrthoDB" id="4035289at2"/>